<protein>
    <submittedName>
        <fullName evidence="2">Uncharacterized protein</fullName>
    </submittedName>
</protein>
<accession>A0A438KB74</accession>
<evidence type="ECO:0000313" key="2">
    <source>
        <dbReference type="EMBL" id="RVX18453.1"/>
    </source>
</evidence>
<proteinExistence type="predicted"/>
<organism evidence="2 3">
    <name type="scientific">Vitis vinifera</name>
    <name type="common">Grape</name>
    <dbReference type="NCBI Taxonomy" id="29760"/>
    <lineage>
        <taxon>Eukaryota</taxon>
        <taxon>Viridiplantae</taxon>
        <taxon>Streptophyta</taxon>
        <taxon>Embryophyta</taxon>
        <taxon>Tracheophyta</taxon>
        <taxon>Spermatophyta</taxon>
        <taxon>Magnoliopsida</taxon>
        <taxon>eudicotyledons</taxon>
        <taxon>Gunneridae</taxon>
        <taxon>Pentapetalae</taxon>
        <taxon>rosids</taxon>
        <taxon>Vitales</taxon>
        <taxon>Vitaceae</taxon>
        <taxon>Viteae</taxon>
        <taxon>Vitis</taxon>
    </lineage>
</organism>
<dbReference type="EMBL" id="QGNW01000011">
    <property type="protein sequence ID" value="RVX18453.1"/>
    <property type="molecule type" value="Genomic_DNA"/>
</dbReference>
<evidence type="ECO:0000313" key="3">
    <source>
        <dbReference type="Proteomes" id="UP000288805"/>
    </source>
</evidence>
<sequence length="257" mass="29200">MLHGQSEVAPPVMAQTTVSEDVHARMDHLEQQIRHIRMLDSLVTWDDSDGIPVVSLPAEFRMSEIDKLTGIDCPHIHLRLYSTIMRAYGLDETQLIVLFPLSLSDSFPIDSKENEPSGEQRLDVSTISPTKRRTLRRHQSTSHATKGYSLYSRYQYRQPEELLPPFPEADLHSLALLYFEDTTIFLSVRDAIESDSWEAHGCVNSNPMIAHSTHVVPSSTISIPFIDHVDDDSVQMMKSKDTESEPIILDERSHGEY</sequence>
<feature type="region of interest" description="Disordered" evidence="1">
    <location>
        <begin position="238"/>
        <end position="257"/>
    </location>
</feature>
<reference evidence="2 3" key="1">
    <citation type="journal article" date="2018" name="PLoS Genet.">
        <title>Population sequencing reveals clonal diversity and ancestral inbreeding in the grapevine cultivar Chardonnay.</title>
        <authorList>
            <person name="Roach M.J."/>
            <person name="Johnson D.L."/>
            <person name="Bohlmann J."/>
            <person name="van Vuuren H.J."/>
            <person name="Jones S.J."/>
            <person name="Pretorius I.S."/>
            <person name="Schmidt S.A."/>
            <person name="Borneman A.R."/>
        </authorList>
    </citation>
    <scope>NUCLEOTIDE SEQUENCE [LARGE SCALE GENOMIC DNA]</scope>
    <source>
        <strain evidence="3">cv. Chardonnay</strain>
        <tissue evidence="2">Leaf</tissue>
    </source>
</reference>
<name>A0A438KB74_VITVI</name>
<dbReference type="Proteomes" id="UP000288805">
    <property type="component" value="Unassembled WGS sequence"/>
</dbReference>
<dbReference type="AlphaFoldDB" id="A0A438KB74"/>
<comment type="caution">
    <text evidence="2">The sequence shown here is derived from an EMBL/GenBank/DDBJ whole genome shotgun (WGS) entry which is preliminary data.</text>
</comment>
<gene>
    <name evidence="2" type="ORF">CK203_006546</name>
</gene>
<evidence type="ECO:0000256" key="1">
    <source>
        <dbReference type="SAM" id="MobiDB-lite"/>
    </source>
</evidence>